<dbReference type="InterPro" id="IPR011989">
    <property type="entry name" value="ARM-like"/>
</dbReference>
<reference evidence="9" key="1">
    <citation type="journal article" date="2020" name="J. Eukaryot. Microbiol.">
        <title>De novo Sequencing, Assembly and Annotation of the Transcriptome for the Free-Living Testate Amoeba Arcella intermedia.</title>
        <authorList>
            <person name="Ribeiro G.M."/>
            <person name="Porfirio-Sousa A.L."/>
            <person name="Maurer-Alcala X.X."/>
            <person name="Katz L.A."/>
            <person name="Lahr D.J.G."/>
        </authorList>
    </citation>
    <scope>NUCLEOTIDE SEQUENCE</scope>
</reference>
<keyword evidence="4" id="KW-0813">Transport</keyword>
<evidence type="ECO:0000256" key="4">
    <source>
        <dbReference type="ARBA" id="ARBA00022448"/>
    </source>
</evidence>
<dbReference type="InterPro" id="IPR013598">
    <property type="entry name" value="Exportin-1/Importin-b-like"/>
</dbReference>
<keyword evidence="5" id="KW-0963">Cytoplasm</keyword>
<comment type="subcellular location">
    <subcellularLocation>
        <location evidence="2">Cytoplasm</location>
    </subcellularLocation>
    <subcellularLocation>
        <location evidence="1">Nucleus</location>
    </subcellularLocation>
</comment>
<dbReference type="PANTHER" id="PTHR21452">
    <property type="entry name" value="EXPORTIN-6"/>
    <property type="match status" value="1"/>
</dbReference>
<evidence type="ECO:0000256" key="7">
    <source>
        <dbReference type="ARBA" id="ARBA00023242"/>
    </source>
</evidence>
<feature type="domain" description="Exportin-1/Importin-beta-like" evidence="8">
    <location>
        <begin position="95"/>
        <end position="249"/>
    </location>
</feature>
<proteinExistence type="inferred from homology"/>
<dbReference type="Gene3D" id="1.25.10.10">
    <property type="entry name" value="Leucine-rich Repeat Variant"/>
    <property type="match status" value="1"/>
</dbReference>
<evidence type="ECO:0000256" key="5">
    <source>
        <dbReference type="ARBA" id="ARBA00022490"/>
    </source>
</evidence>
<sequence>MEITALVDELYTTQDNNRRKLISGQLEQWKYQSNSWSTALKLIQGGAIKSEKVFFYMVSLLDEWVKKAWSHLAAADRVEIKRCVGTMLQHYKQFPSFILVQVVKLHVDIGRVEWPNEYPEFLNEILNYIKGGETTVLGLIILKVVSEEFGTSKEDIPYARKIEIKSLLISRIPTIFSILTNILATVFQNKLKKTITPHVSDVGDRTLAIIQHLFTWIPLQDSLSPTLLEALVAFINLGDNSASLALECLNELFEKNYVPKELDRFLLSISTSVFSILNGDFTKYEDGFVERFTHFLDLFVSNHLGRVEASSAFPLMNLMELLYNYTFKQTSVERYVSCLDIWKEFLEYFVNQPTVKDKYFVAFKAMLGRLLKNIYWQHNKNHLLDIKNNEEKSNFQLYISSSLELIENITDMYTNTIEELVKTVAESLNNYNSVLSNPNNQYAIKDLTTTIQLMGYIATHFILIPGASNVTLLLMQLLLQIGIASPPNFPPKLLLRLRKEVLRTLTSCVPFLAQINTTIQTREPTEKYQALLISIVVLVKGTILAPNGDVELVTAAAQLLNTISTTVKVPLYQAPDVKDIINAVPKLVHIRDCQAKRILYTTVSNILIVPLTREENVATKEFEENKRMHRNLLLVPLTEEMESAVSKGDQENLVILIKVLSDVVATAKNFRKKPQELILKGVEIPLSFTFQLIQEQFLSHLPVLKSLLKFFAITFDTFGRTLTDQIISEILGYLFKLVEGDKLSQILSTEHKHGIVLIKRLLDLMRIILMNHGKHHYLPKILNLCRSNIFPLLLNKQTPPDLIKSMLSLVETIVIENRKEESAVLPLYDIFTFTLENGDLNNYKLVLDILENLNAKLNIYTKTYFADRANQFIQVLVYGLLEKTHDMVREDIIKVLFQISSSDFNRFLQFLHGHLTKDTFLSPQSKEDLFRLLVNATDLPTFNQRMNQFITDYSLHHTHALFGK</sequence>
<dbReference type="PANTHER" id="PTHR21452:SF4">
    <property type="entry name" value="EXPORTIN-6"/>
    <property type="match status" value="1"/>
</dbReference>
<organism evidence="9">
    <name type="scientific">Arcella intermedia</name>
    <dbReference type="NCBI Taxonomy" id="1963864"/>
    <lineage>
        <taxon>Eukaryota</taxon>
        <taxon>Amoebozoa</taxon>
        <taxon>Tubulinea</taxon>
        <taxon>Elardia</taxon>
        <taxon>Arcellinida</taxon>
        <taxon>Sphaerothecina</taxon>
        <taxon>Arcellidae</taxon>
        <taxon>Arcella</taxon>
    </lineage>
</organism>
<evidence type="ECO:0000259" key="8">
    <source>
        <dbReference type="Pfam" id="PF08389"/>
    </source>
</evidence>
<dbReference type="InterPro" id="IPR016024">
    <property type="entry name" value="ARM-type_fold"/>
</dbReference>
<keyword evidence="7" id="KW-0539">Nucleus</keyword>
<protein>
    <recommendedName>
        <fullName evidence="8">Exportin-1/Importin-beta-like domain-containing protein</fullName>
    </recommendedName>
</protein>
<dbReference type="SUPFAM" id="SSF48371">
    <property type="entry name" value="ARM repeat"/>
    <property type="match status" value="1"/>
</dbReference>
<dbReference type="GO" id="GO:0005634">
    <property type="term" value="C:nucleus"/>
    <property type="evidence" value="ECO:0007669"/>
    <property type="project" value="UniProtKB-SubCell"/>
</dbReference>
<dbReference type="GO" id="GO:0006611">
    <property type="term" value="P:protein export from nucleus"/>
    <property type="evidence" value="ECO:0007669"/>
    <property type="project" value="InterPro"/>
</dbReference>
<evidence type="ECO:0000256" key="6">
    <source>
        <dbReference type="ARBA" id="ARBA00022927"/>
    </source>
</evidence>
<evidence type="ECO:0000256" key="1">
    <source>
        <dbReference type="ARBA" id="ARBA00004123"/>
    </source>
</evidence>
<dbReference type="InterPro" id="IPR040016">
    <property type="entry name" value="XPO6"/>
</dbReference>
<comment type="similarity">
    <text evidence="3">Belongs to the exportin family.</text>
</comment>
<dbReference type="GO" id="GO:0005737">
    <property type="term" value="C:cytoplasm"/>
    <property type="evidence" value="ECO:0007669"/>
    <property type="project" value="UniProtKB-SubCell"/>
</dbReference>
<dbReference type="Pfam" id="PF08389">
    <property type="entry name" value="Xpo1"/>
    <property type="match status" value="1"/>
</dbReference>
<dbReference type="EMBL" id="GIBP01000348">
    <property type="protein sequence ID" value="NDV29317.1"/>
    <property type="molecule type" value="Transcribed_RNA"/>
</dbReference>
<dbReference type="GO" id="GO:0005049">
    <property type="term" value="F:nuclear export signal receptor activity"/>
    <property type="evidence" value="ECO:0007669"/>
    <property type="project" value="InterPro"/>
</dbReference>
<dbReference type="AlphaFoldDB" id="A0A6B2KXC9"/>
<evidence type="ECO:0000256" key="2">
    <source>
        <dbReference type="ARBA" id="ARBA00004496"/>
    </source>
</evidence>
<evidence type="ECO:0000313" key="9">
    <source>
        <dbReference type="EMBL" id="NDV29317.1"/>
    </source>
</evidence>
<evidence type="ECO:0000256" key="3">
    <source>
        <dbReference type="ARBA" id="ARBA00009466"/>
    </source>
</evidence>
<keyword evidence="6" id="KW-0653">Protein transport</keyword>
<accession>A0A6B2KXC9</accession>
<name>A0A6B2KXC9_9EUKA</name>